<gene>
    <name evidence="1" type="ORF">K466DRAFT_666051</name>
</gene>
<dbReference type="InParanoid" id="A0A5C3P0F6"/>
<name>A0A5C3P0F6_9APHY</name>
<dbReference type="PANTHER" id="PTHR40518">
    <property type="entry name" value="ACETOACETATE DECARBOXYLASE"/>
    <property type="match status" value="1"/>
</dbReference>
<keyword evidence="2" id="KW-1185">Reference proteome</keyword>
<evidence type="ECO:0000313" key="1">
    <source>
        <dbReference type="EMBL" id="TFK83135.1"/>
    </source>
</evidence>
<evidence type="ECO:0000313" key="2">
    <source>
        <dbReference type="Proteomes" id="UP000308197"/>
    </source>
</evidence>
<protein>
    <submittedName>
        <fullName evidence="1">Uncharacterized protein</fullName>
    </submittedName>
</protein>
<reference evidence="1 2" key="1">
    <citation type="journal article" date="2019" name="Nat. Ecol. Evol.">
        <title>Megaphylogeny resolves global patterns of mushroom evolution.</title>
        <authorList>
            <person name="Varga T."/>
            <person name="Krizsan K."/>
            <person name="Foldi C."/>
            <person name="Dima B."/>
            <person name="Sanchez-Garcia M."/>
            <person name="Sanchez-Ramirez S."/>
            <person name="Szollosi G.J."/>
            <person name="Szarkandi J.G."/>
            <person name="Papp V."/>
            <person name="Albert L."/>
            <person name="Andreopoulos W."/>
            <person name="Angelini C."/>
            <person name="Antonin V."/>
            <person name="Barry K.W."/>
            <person name="Bougher N.L."/>
            <person name="Buchanan P."/>
            <person name="Buyck B."/>
            <person name="Bense V."/>
            <person name="Catcheside P."/>
            <person name="Chovatia M."/>
            <person name="Cooper J."/>
            <person name="Damon W."/>
            <person name="Desjardin D."/>
            <person name="Finy P."/>
            <person name="Geml J."/>
            <person name="Haridas S."/>
            <person name="Hughes K."/>
            <person name="Justo A."/>
            <person name="Karasinski D."/>
            <person name="Kautmanova I."/>
            <person name="Kiss B."/>
            <person name="Kocsube S."/>
            <person name="Kotiranta H."/>
            <person name="LaButti K.M."/>
            <person name="Lechner B.E."/>
            <person name="Liimatainen K."/>
            <person name="Lipzen A."/>
            <person name="Lukacs Z."/>
            <person name="Mihaltcheva S."/>
            <person name="Morgado L.N."/>
            <person name="Niskanen T."/>
            <person name="Noordeloos M.E."/>
            <person name="Ohm R.A."/>
            <person name="Ortiz-Santana B."/>
            <person name="Ovrebo C."/>
            <person name="Racz N."/>
            <person name="Riley R."/>
            <person name="Savchenko A."/>
            <person name="Shiryaev A."/>
            <person name="Soop K."/>
            <person name="Spirin V."/>
            <person name="Szebenyi C."/>
            <person name="Tomsovsky M."/>
            <person name="Tulloss R.E."/>
            <person name="Uehling J."/>
            <person name="Grigoriev I.V."/>
            <person name="Vagvolgyi C."/>
            <person name="Papp T."/>
            <person name="Martin F.M."/>
            <person name="Miettinen O."/>
            <person name="Hibbett D.S."/>
            <person name="Nagy L.G."/>
        </authorList>
    </citation>
    <scope>NUCLEOTIDE SEQUENCE [LARGE SCALE GENOMIC DNA]</scope>
    <source>
        <strain evidence="1 2">HHB13444</strain>
    </source>
</reference>
<accession>A0A5C3P0F6</accession>
<sequence length="292" mass="32489">MSAESEPTRPTEVRPTPAPWTVKAEAWWFITSIGHRPEPGETLPISYFPSQETQLYKTSTAQEAFRGGRGSVTLLRYTDTPIGPFDELAISPGEFTNPFEQECHRITRAYASSIAAVVNGRSNWGLPRELAQFTFTPSLDHPDATEVRVYPAISFSPVEFSSDPCFAALIKPVSWLPAIPASLAHFPHVKLFQPPLEGSPHAAYDGLVAALKWHVLDCEDYRGRAKLFRCEGLLKPKQPELTSEEDGQRRRIAHKIGFADDIAFPDVAPYRLGIHWTEIEVTLPQAVPLATL</sequence>
<organism evidence="1 2">
    <name type="scientific">Polyporus arcularius HHB13444</name>
    <dbReference type="NCBI Taxonomy" id="1314778"/>
    <lineage>
        <taxon>Eukaryota</taxon>
        <taxon>Fungi</taxon>
        <taxon>Dikarya</taxon>
        <taxon>Basidiomycota</taxon>
        <taxon>Agaricomycotina</taxon>
        <taxon>Agaricomycetes</taxon>
        <taxon>Polyporales</taxon>
        <taxon>Polyporaceae</taxon>
        <taxon>Polyporus</taxon>
    </lineage>
</organism>
<dbReference type="PANTHER" id="PTHR40518:SF1">
    <property type="entry name" value="ACETOACETATE DECARBOXYLASE"/>
    <property type="match status" value="1"/>
</dbReference>
<dbReference type="AlphaFoldDB" id="A0A5C3P0F6"/>
<dbReference type="InterPro" id="IPR023375">
    <property type="entry name" value="ADC_dom_sf"/>
</dbReference>
<dbReference type="EMBL" id="ML211418">
    <property type="protein sequence ID" value="TFK83135.1"/>
    <property type="molecule type" value="Genomic_DNA"/>
</dbReference>
<dbReference type="SUPFAM" id="SSF160104">
    <property type="entry name" value="Acetoacetate decarboxylase-like"/>
    <property type="match status" value="1"/>
</dbReference>
<dbReference type="Proteomes" id="UP000308197">
    <property type="component" value="Unassembled WGS sequence"/>
</dbReference>
<proteinExistence type="predicted"/>